<keyword evidence="3" id="KW-1185">Reference proteome</keyword>
<proteinExistence type="predicted"/>
<dbReference type="RefSeq" id="WP_091814992.1">
    <property type="nucleotide sequence ID" value="NZ_FNCQ01000003.1"/>
</dbReference>
<keyword evidence="1" id="KW-1133">Transmembrane helix</keyword>
<dbReference type="Proteomes" id="UP000198779">
    <property type="component" value="Unassembled WGS sequence"/>
</dbReference>
<evidence type="ECO:0000313" key="2">
    <source>
        <dbReference type="EMBL" id="SDG36578.1"/>
    </source>
</evidence>
<feature type="transmembrane region" description="Helical" evidence="1">
    <location>
        <begin position="45"/>
        <end position="63"/>
    </location>
</feature>
<evidence type="ECO:0000256" key="1">
    <source>
        <dbReference type="SAM" id="Phobius"/>
    </source>
</evidence>
<dbReference type="AlphaFoldDB" id="A0A1G7TMN1"/>
<dbReference type="EMBL" id="FNCQ01000003">
    <property type="protein sequence ID" value="SDG36578.1"/>
    <property type="molecule type" value="Genomic_DNA"/>
</dbReference>
<sequence length="128" mass="15084">MNTDHFDDIEQMLKPQCEFKASESLKQNVMAKARQEVCPHRTIRLWPWVAAACVAGFLMLYFMPPEMAPRDAALHARLVKAYQTDRQQTAYVRTSDFESFDVIEHRMKSRGEQIKEEIENLRTYKMIE</sequence>
<reference evidence="3" key="1">
    <citation type="submission" date="2016-10" db="EMBL/GenBank/DDBJ databases">
        <authorList>
            <person name="Varghese N."/>
            <person name="Submissions S."/>
        </authorList>
    </citation>
    <scope>NUCLEOTIDE SEQUENCE [LARGE SCALE GENOMIC DNA]</scope>
    <source>
        <strain evidence="3">BP1-148</strain>
    </source>
</reference>
<organism evidence="2 3">
    <name type="scientific">Prevotella communis</name>
    <dbReference type="NCBI Taxonomy" id="2913614"/>
    <lineage>
        <taxon>Bacteria</taxon>
        <taxon>Pseudomonadati</taxon>
        <taxon>Bacteroidota</taxon>
        <taxon>Bacteroidia</taxon>
        <taxon>Bacteroidales</taxon>
        <taxon>Prevotellaceae</taxon>
        <taxon>Prevotella</taxon>
    </lineage>
</organism>
<evidence type="ECO:0000313" key="3">
    <source>
        <dbReference type="Proteomes" id="UP000198779"/>
    </source>
</evidence>
<protein>
    <submittedName>
        <fullName evidence="2">Uncharacterized protein</fullName>
    </submittedName>
</protein>
<dbReference type="STRING" id="645274.SAMN04487901_10370"/>
<accession>A0A1G7TMN1</accession>
<gene>
    <name evidence="2" type="ORF">SAMN04487901_10370</name>
</gene>
<name>A0A1G7TMN1_9BACT</name>
<keyword evidence="1" id="KW-0812">Transmembrane</keyword>
<keyword evidence="1" id="KW-0472">Membrane</keyword>